<dbReference type="Proteomes" id="UP001476247">
    <property type="component" value="Unassembled WGS sequence"/>
</dbReference>
<evidence type="ECO:0000313" key="2">
    <source>
        <dbReference type="EMBL" id="GAA5802302.1"/>
    </source>
</evidence>
<accession>A0ABP9Y5Q2</accession>
<dbReference type="EMBL" id="BAABUJ010000022">
    <property type="protein sequence ID" value="GAA5802302.1"/>
    <property type="molecule type" value="Genomic_DNA"/>
</dbReference>
<feature type="compositionally biased region" description="Low complexity" evidence="1">
    <location>
        <begin position="304"/>
        <end position="313"/>
    </location>
</feature>
<keyword evidence="3" id="KW-1185">Reference proteome</keyword>
<feature type="compositionally biased region" description="Pro residues" evidence="1">
    <location>
        <begin position="173"/>
        <end position="200"/>
    </location>
</feature>
<gene>
    <name evidence="2" type="ORF">HPULCUR_007766</name>
</gene>
<name>A0ABP9Y5Q2_9FUNG</name>
<organism evidence="2 3">
    <name type="scientific">Helicostylum pulchrum</name>
    <dbReference type="NCBI Taxonomy" id="562976"/>
    <lineage>
        <taxon>Eukaryota</taxon>
        <taxon>Fungi</taxon>
        <taxon>Fungi incertae sedis</taxon>
        <taxon>Mucoromycota</taxon>
        <taxon>Mucoromycotina</taxon>
        <taxon>Mucoromycetes</taxon>
        <taxon>Mucorales</taxon>
        <taxon>Mucorineae</taxon>
        <taxon>Mucoraceae</taxon>
        <taxon>Helicostylum</taxon>
    </lineage>
</organism>
<reference evidence="2 3" key="1">
    <citation type="submission" date="2024-04" db="EMBL/GenBank/DDBJ databases">
        <title>genome sequences of Mucor flavus KT1a and Helicostylum pulchrum KT1b strains isolation_sourced from the surface of a dry-aged beef.</title>
        <authorList>
            <person name="Toyotome T."/>
            <person name="Hosono M."/>
            <person name="Torimaru M."/>
            <person name="Fukuda K."/>
            <person name="Mikami N."/>
        </authorList>
    </citation>
    <scope>NUCLEOTIDE SEQUENCE [LARGE SCALE GENOMIC DNA]</scope>
    <source>
        <strain evidence="2 3">KT1b</strain>
    </source>
</reference>
<protein>
    <submittedName>
        <fullName evidence="2">Uncharacterized protein</fullName>
    </submittedName>
</protein>
<evidence type="ECO:0000256" key="1">
    <source>
        <dbReference type="SAM" id="MobiDB-lite"/>
    </source>
</evidence>
<feature type="region of interest" description="Disordered" evidence="1">
    <location>
        <begin position="163"/>
        <end position="204"/>
    </location>
</feature>
<feature type="region of interest" description="Disordered" evidence="1">
    <location>
        <begin position="292"/>
        <end position="337"/>
    </location>
</feature>
<sequence length="337" mass="37619">MWATMNFYHSVLYGDNPCKAGLWNELHTHFMAHPEVIQYAANPTNTRFAAKYTTLEYIKEKKNKNARKDFKRIVKQMRRTGSAGPPGEARHPHFVKLKELTCEDPSFWPTMTLDSSGNGPTEAPILTTRQEDEFSYAHKRPGQAAYLLHRQVEMSSYHLNNSIPAPATLTTPAPTPTAPTPTAPTPTATPAPPAPTPVPPAASIRHQRNSSFEFQQTMANSSTTSANAFTSFVSSVDTQYSAFNQSYIYGVDRNYEARRLDRESRERLAVFEMERRERMLERFARIGQETIPMLGGIIPPPPSRYSSTTTPTTTPTPSPTPAPTTTLTNTPENDSPE</sequence>
<dbReference type="PRINTS" id="PR01217">
    <property type="entry name" value="PRICHEXTENSN"/>
</dbReference>
<evidence type="ECO:0000313" key="3">
    <source>
        <dbReference type="Proteomes" id="UP001476247"/>
    </source>
</evidence>
<comment type="caution">
    <text evidence="2">The sequence shown here is derived from an EMBL/GenBank/DDBJ whole genome shotgun (WGS) entry which is preliminary data.</text>
</comment>
<proteinExistence type="predicted"/>